<gene>
    <name evidence="4" type="ORF">VRU48_01200</name>
</gene>
<dbReference type="InterPro" id="IPR027385">
    <property type="entry name" value="Beta-barrel_OMP"/>
</dbReference>
<feature type="signal peptide" evidence="2">
    <location>
        <begin position="1"/>
        <end position="20"/>
    </location>
</feature>
<organism evidence="4 5">
    <name type="scientific">Pedobacter albus</name>
    <dbReference type="NCBI Taxonomy" id="3113905"/>
    <lineage>
        <taxon>Bacteria</taxon>
        <taxon>Pseudomonadati</taxon>
        <taxon>Bacteroidota</taxon>
        <taxon>Sphingobacteriia</taxon>
        <taxon>Sphingobacteriales</taxon>
        <taxon>Sphingobacteriaceae</taxon>
        <taxon>Pedobacter</taxon>
    </lineage>
</organism>
<feature type="chain" id="PRO_5045569180" evidence="2">
    <location>
        <begin position="21"/>
        <end position="228"/>
    </location>
</feature>
<proteinExistence type="predicted"/>
<dbReference type="EMBL" id="JAZDQT010000001">
    <property type="protein sequence ID" value="MEE1943703.1"/>
    <property type="molecule type" value="Genomic_DNA"/>
</dbReference>
<protein>
    <submittedName>
        <fullName evidence="4">Outer membrane beta-barrel protein</fullName>
    </submittedName>
</protein>
<name>A0ABU7I2N4_9SPHI</name>
<reference evidence="4 5" key="1">
    <citation type="submission" date="2024-01" db="EMBL/GenBank/DDBJ databases">
        <title>Pedobacter sp. nov., isolated from fresh soil.</title>
        <authorList>
            <person name="Le N.T.T."/>
        </authorList>
    </citation>
    <scope>NUCLEOTIDE SEQUENCE [LARGE SCALE GENOMIC DNA]</scope>
    <source>
        <strain evidence="4 5">KR3-3</strain>
    </source>
</reference>
<evidence type="ECO:0000313" key="4">
    <source>
        <dbReference type="EMBL" id="MEE1943703.1"/>
    </source>
</evidence>
<evidence type="ECO:0000313" key="5">
    <source>
        <dbReference type="Proteomes" id="UP001336835"/>
    </source>
</evidence>
<dbReference type="Proteomes" id="UP001336835">
    <property type="component" value="Unassembled WGS sequence"/>
</dbReference>
<keyword evidence="5" id="KW-1185">Reference proteome</keyword>
<accession>A0ABU7I2N4</accession>
<comment type="caution">
    <text evidence="4">The sequence shown here is derived from an EMBL/GenBank/DDBJ whole genome shotgun (WGS) entry which is preliminary data.</text>
</comment>
<evidence type="ECO:0000256" key="1">
    <source>
        <dbReference type="ARBA" id="ARBA00022729"/>
    </source>
</evidence>
<sequence length="228" mass="24776">MKPKLFIMAALCLLAYGASAQTEKGKSFINGSIGFTSNKNNQIVSTSPTFSTEQKAEAFNIVPRFGYLVADNWAIGLGAGYSRSKSTVNTVNTASSAIILATQTAKQHVFSIEPFVRKYVDVADKFKFFGEFNLGIGFGKAVSHSLYSAPINSSSEDSYKLTSYGAALSPGFAFFPSKKWAIEFSFPLASYRKTKPKDVSNGLSVPTTETFTFATDSFNPSIGFNFHF</sequence>
<evidence type="ECO:0000259" key="3">
    <source>
        <dbReference type="Pfam" id="PF13505"/>
    </source>
</evidence>
<evidence type="ECO:0000256" key="2">
    <source>
        <dbReference type="SAM" id="SignalP"/>
    </source>
</evidence>
<feature type="domain" description="Outer membrane protein beta-barrel" evidence="3">
    <location>
        <begin position="7"/>
        <end position="201"/>
    </location>
</feature>
<dbReference type="InterPro" id="IPR011250">
    <property type="entry name" value="OMP/PagP_B-barrel"/>
</dbReference>
<keyword evidence="1 2" id="KW-0732">Signal</keyword>
<dbReference type="Gene3D" id="2.40.160.20">
    <property type="match status" value="1"/>
</dbReference>
<dbReference type="Pfam" id="PF13505">
    <property type="entry name" value="OMP_b-brl"/>
    <property type="match status" value="1"/>
</dbReference>
<dbReference type="RefSeq" id="WP_330106107.1">
    <property type="nucleotide sequence ID" value="NZ_JAZDQT010000001.1"/>
</dbReference>
<dbReference type="SUPFAM" id="SSF56925">
    <property type="entry name" value="OMPA-like"/>
    <property type="match status" value="1"/>
</dbReference>